<keyword evidence="3" id="KW-1185">Reference proteome</keyword>
<dbReference type="InterPro" id="IPR036653">
    <property type="entry name" value="CinA-like_C"/>
</dbReference>
<dbReference type="Proteomes" id="UP000033695">
    <property type="component" value="Unassembled WGS sequence"/>
</dbReference>
<name>A0A0F4KRU6_9LACO</name>
<dbReference type="PATRIC" id="fig|1218508.4.peg.1177"/>
<gene>
    <name evidence="2" type="primary">cinA</name>
    <name evidence="2" type="ORF">JG29_11890</name>
</gene>
<dbReference type="InterPro" id="IPR008136">
    <property type="entry name" value="CinA_C"/>
</dbReference>
<dbReference type="NCBIfam" id="TIGR00199">
    <property type="entry name" value="PncC_domain"/>
    <property type="match status" value="1"/>
</dbReference>
<dbReference type="EMBL" id="JXBZ01000008">
    <property type="protein sequence ID" value="KJY48778.1"/>
    <property type="molecule type" value="Genomic_DNA"/>
</dbReference>
<dbReference type="STRING" id="1218508.JG29_11890"/>
<evidence type="ECO:0000313" key="2">
    <source>
        <dbReference type="EMBL" id="KJY48778.1"/>
    </source>
</evidence>
<sequence>MHELIQQFTTAIASKEPFKLTAYQPLFQQTVHSLTQHHQTITAAESLTAGLFQATLAAISGASAVLKGGFVTYSLEMKAQLLNLPIAKLQHYGVVSRWTAEQMAQQSAHLIHSEWGVGLTGVAGPDSLEGQQAGTVWIAVKGPNSLKAQQFHFSGSRNDVRQKSVVAAFIMITDEL</sequence>
<dbReference type="AlphaFoldDB" id="A0A0F4KRU6"/>
<organism evidence="2 3">
    <name type="scientific">Bombilactobacillus mellis</name>
    <dbReference type="NCBI Taxonomy" id="1218508"/>
    <lineage>
        <taxon>Bacteria</taxon>
        <taxon>Bacillati</taxon>
        <taxon>Bacillota</taxon>
        <taxon>Bacilli</taxon>
        <taxon>Lactobacillales</taxon>
        <taxon>Lactobacillaceae</taxon>
        <taxon>Bombilactobacillus</taxon>
    </lineage>
</organism>
<protein>
    <submittedName>
        <fullName evidence="2">Putative competence-damage inducible protein</fullName>
    </submittedName>
</protein>
<dbReference type="Gene3D" id="3.90.950.20">
    <property type="entry name" value="CinA-like"/>
    <property type="match status" value="1"/>
</dbReference>
<feature type="domain" description="CinA C-terminal" evidence="1">
    <location>
        <begin position="26"/>
        <end position="175"/>
    </location>
</feature>
<dbReference type="RefSeq" id="WP_052696323.1">
    <property type="nucleotide sequence ID" value="NZ_JBHTHW010000008.1"/>
</dbReference>
<dbReference type="SUPFAM" id="SSF142433">
    <property type="entry name" value="CinA-like"/>
    <property type="match status" value="1"/>
</dbReference>
<dbReference type="Pfam" id="PF02464">
    <property type="entry name" value="CinA"/>
    <property type="match status" value="1"/>
</dbReference>
<proteinExistence type="predicted"/>
<accession>A0A0F4KRU6</accession>
<comment type="caution">
    <text evidence="2">The sequence shown here is derived from an EMBL/GenBank/DDBJ whole genome shotgun (WGS) entry which is preliminary data.</text>
</comment>
<evidence type="ECO:0000259" key="1">
    <source>
        <dbReference type="Pfam" id="PF02464"/>
    </source>
</evidence>
<reference evidence="2 3" key="1">
    <citation type="submission" date="2014-12" db="EMBL/GenBank/DDBJ databases">
        <title>Comparative genomics of the lactic acid bacteria isolated from the honey bee gut.</title>
        <authorList>
            <person name="Ellegaard K.M."/>
            <person name="Tamarit D."/>
            <person name="Javelind E."/>
            <person name="Olofsson T."/>
            <person name="Andersson S.G."/>
            <person name="Vasquez A."/>
        </authorList>
    </citation>
    <scope>NUCLEOTIDE SEQUENCE [LARGE SCALE GENOMIC DNA]</scope>
    <source>
        <strain evidence="2 3">Hon2</strain>
    </source>
</reference>
<dbReference type="HOGENOM" id="CLU_030805_1_0_9"/>
<evidence type="ECO:0000313" key="3">
    <source>
        <dbReference type="Proteomes" id="UP000033695"/>
    </source>
</evidence>